<evidence type="ECO:0000259" key="2">
    <source>
        <dbReference type="Pfam" id="PF01205"/>
    </source>
</evidence>
<feature type="domain" description="Impact N-terminal" evidence="2">
    <location>
        <begin position="26"/>
        <end position="133"/>
    </location>
</feature>
<evidence type="ECO:0000256" key="1">
    <source>
        <dbReference type="ARBA" id="ARBA00007665"/>
    </source>
</evidence>
<dbReference type="PANTHER" id="PTHR16301:SF20">
    <property type="entry name" value="IMPACT FAMILY MEMBER YIGZ"/>
    <property type="match status" value="1"/>
</dbReference>
<comment type="similarity">
    <text evidence="1">Belongs to the IMPACT family.</text>
</comment>
<dbReference type="EMBL" id="BAABFV010000001">
    <property type="protein sequence ID" value="GAA4360391.1"/>
    <property type="molecule type" value="Genomic_DNA"/>
</dbReference>
<protein>
    <submittedName>
        <fullName evidence="4">YigZ family protein</fullName>
    </submittedName>
</protein>
<reference evidence="5" key="1">
    <citation type="journal article" date="2019" name="Int. J. Syst. Evol. Microbiol.">
        <title>The Global Catalogue of Microorganisms (GCM) 10K type strain sequencing project: providing services to taxonomists for standard genome sequencing and annotation.</title>
        <authorList>
            <consortium name="The Broad Institute Genomics Platform"/>
            <consortium name="The Broad Institute Genome Sequencing Center for Infectious Disease"/>
            <person name="Wu L."/>
            <person name="Ma J."/>
        </authorList>
    </citation>
    <scope>NUCLEOTIDE SEQUENCE [LARGE SCALE GENOMIC DNA]</scope>
    <source>
        <strain evidence="5">JCM 17728</strain>
    </source>
</reference>
<dbReference type="Pfam" id="PF09186">
    <property type="entry name" value="DUF1949"/>
    <property type="match status" value="1"/>
</dbReference>
<dbReference type="InterPro" id="IPR035647">
    <property type="entry name" value="EFG_III/V"/>
</dbReference>
<dbReference type="InterPro" id="IPR020568">
    <property type="entry name" value="Ribosomal_Su5_D2-typ_SF"/>
</dbReference>
<dbReference type="InterPro" id="IPR015796">
    <property type="entry name" value="Impact_YigZ-like"/>
</dbReference>
<name>A0ABP8IJK2_9GAMM</name>
<dbReference type="InterPro" id="IPR020569">
    <property type="entry name" value="UPF0029_Impact_CS"/>
</dbReference>
<keyword evidence="5" id="KW-1185">Reference proteome</keyword>
<dbReference type="InterPro" id="IPR036956">
    <property type="entry name" value="Impact_N_sf"/>
</dbReference>
<dbReference type="Gene3D" id="3.30.70.240">
    <property type="match status" value="1"/>
</dbReference>
<organism evidence="4 5">
    <name type="scientific">Kangiella marina</name>
    <dbReference type="NCBI Taxonomy" id="1079178"/>
    <lineage>
        <taxon>Bacteria</taxon>
        <taxon>Pseudomonadati</taxon>
        <taxon>Pseudomonadota</taxon>
        <taxon>Gammaproteobacteria</taxon>
        <taxon>Kangiellales</taxon>
        <taxon>Kangiellaceae</taxon>
        <taxon>Kangiella</taxon>
    </lineage>
</organism>
<dbReference type="InterPro" id="IPR001498">
    <property type="entry name" value="Impact_N"/>
</dbReference>
<feature type="domain" description="UPF0029" evidence="3">
    <location>
        <begin position="149"/>
        <end position="194"/>
    </location>
</feature>
<accession>A0ABP8IJK2</accession>
<dbReference type="Proteomes" id="UP001501011">
    <property type="component" value="Unassembled WGS sequence"/>
</dbReference>
<dbReference type="SUPFAM" id="SSF54211">
    <property type="entry name" value="Ribosomal protein S5 domain 2-like"/>
    <property type="match status" value="1"/>
</dbReference>
<dbReference type="SUPFAM" id="SSF54980">
    <property type="entry name" value="EF-G C-terminal domain-like"/>
    <property type="match status" value="1"/>
</dbReference>
<dbReference type="NCBIfam" id="TIGR00257">
    <property type="entry name" value="IMPACT_YIGZ"/>
    <property type="match status" value="1"/>
</dbReference>
<gene>
    <name evidence="4" type="ORF">GCM10023151_12250</name>
</gene>
<dbReference type="PANTHER" id="PTHR16301">
    <property type="entry name" value="IMPACT-RELATED"/>
    <property type="match status" value="1"/>
</dbReference>
<comment type="caution">
    <text evidence="4">The sequence shown here is derived from an EMBL/GenBank/DDBJ whole genome shotgun (WGS) entry which is preliminary data.</text>
</comment>
<dbReference type="PROSITE" id="PS00910">
    <property type="entry name" value="UPF0029"/>
    <property type="match status" value="1"/>
</dbReference>
<evidence type="ECO:0000313" key="4">
    <source>
        <dbReference type="EMBL" id="GAA4360391.1"/>
    </source>
</evidence>
<dbReference type="InterPro" id="IPR023582">
    <property type="entry name" value="Impact"/>
</dbReference>
<sequence>MSKSTTAYRVPNHEVSEPFTVEDIIKGSRFITRMVFTPSVDKAKAFIKQLNNDEPDATHHCWAYIVGNPESTTLIACSDDGEPSGTAGMPMLNVLQHSKVGDITAVVTRYYGGTKLGTGGLARAYSGGVKSALEAVSTHTKIYTVSAEVSCSYELQNQVRYLLDEHQAQNIAEHFTDKVVIMADIPTDQLSAFLSSVEAYENKQQLSIKVDHDSA</sequence>
<dbReference type="RefSeq" id="WP_345292322.1">
    <property type="nucleotide sequence ID" value="NZ_BAABFV010000001.1"/>
</dbReference>
<evidence type="ECO:0000259" key="3">
    <source>
        <dbReference type="Pfam" id="PF09186"/>
    </source>
</evidence>
<dbReference type="Gene3D" id="3.30.230.30">
    <property type="entry name" value="Impact, N-terminal domain"/>
    <property type="match status" value="1"/>
</dbReference>
<proteinExistence type="inferred from homology"/>
<evidence type="ECO:0000313" key="5">
    <source>
        <dbReference type="Proteomes" id="UP001501011"/>
    </source>
</evidence>
<dbReference type="Pfam" id="PF01205">
    <property type="entry name" value="Impact_N"/>
    <property type="match status" value="1"/>
</dbReference>
<dbReference type="InterPro" id="IPR015269">
    <property type="entry name" value="UPF0029_Impact_C"/>
</dbReference>